<organism evidence="1 2">
    <name type="scientific">Karstenula rhodostoma CBS 690.94</name>
    <dbReference type="NCBI Taxonomy" id="1392251"/>
    <lineage>
        <taxon>Eukaryota</taxon>
        <taxon>Fungi</taxon>
        <taxon>Dikarya</taxon>
        <taxon>Ascomycota</taxon>
        <taxon>Pezizomycotina</taxon>
        <taxon>Dothideomycetes</taxon>
        <taxon>Pleosporomycetidae</taxon>
        <taxon>Pleosporales</taxon>
        <taxon>Massarineae</taxon>
        <taxon>Didymosphaeriaceae</taxon>
        <taxon>Karstenula</taxon>
    </lineage>
</organism>
<name>A0A9P4U8A7_9PLEO</name>
<dbReference type="Proteomes" id="UP000799764">
    <property type="component" value="Unassembled WGS sequence"/>
</dbReference>
<dbReference type="OrthoDB" id="5413827at2759"/>
<evidence type="ECO:0000313" key="2">
    <source>
        <dbReference type="Proteomes" id="UP000799764"/>
    </source>
</evidence>
<dbReference type="EMBL" id="MU001504">
    <property type="protein sequence ID" value="KAF2442099.1"/>
    <property type="molecule type" value="Genomic_DNA"/>
</dbReference>
<dbReference type="AlphaFoldDB" id="A0A9P4U8A7"/>
<reference evidence="1" key="1">
    <citation type="journal article" date="2020" name="Stud. Mycol.">
        <title>101 Dothideomycetes genomes: a test case for predicting lifestyles and emergence of pathogens.</title>
        <authorList>
            <person name="Haridas S."/>
            <person name="Albert R."/>
            <person name="Binder M."/>
            <person name="Bloem J."/>
            <person name="Labutti K."/>
            <person name="Salamov A."/>
            <person name="Andreopoulos B."/>
            <person name="Baker S."/>
            <person name="Barry K."/>
            <person name="Bills G."/>
            <person name="Bluhm B."/>
            <person name="Cannon C."/>
            <person name="Castanera R."/>
            <person name="Culley D."/>
            <person name="Daum C."/>
            <person name="Ezra D."/>
            <person name="Gonzalez J."/>
            <person name="Henrissat B."/>
            <person name="Kuo A."/>
            <person name="Liang C."/>
            <person name="Lipzen A."/>
            <person name="Lutzoni F."/>
            <person name="Magnuson J."/>
            <person name="Mondo S."/>
            <person name="Nolan M."/>
            <person name="Ohm R."/>
            <person name="Pangilinan J."/>
            <person name="Park H.-J."/>
            <person name="Ramirez L."/>
            <person name="Alfaro M."/>
            <person name="Sun H."/>
            <person name="Tritt A."/>
            <person name="Yoshinaga Y."/>
            <person name="Zwiers L.-H."/>
            <person name="Turgeon B."/>
            <person name="Goodwin S."/>
            <person name="Spatafora J."/>
            <person name="Crous P."/>
            <person name="Grigoriev I."/>
        </authorList>
    </citation>
    <scope>NUCLEOTIDE SEQUENCE</scope>
    <source>
        <strain evidence="1">CBS 690.94</strain>
    </source>
</reference>
<accession>A0A9P4U8A7</accession>
<dbReference type="PANTHER" id="PTHR38790">
    <property type="entry name" value="2EXR DOMAIN-CONTAINING PROTEIN-RELATED"/>
    <property type="match status" value="1"/>
</dbReference>
<evidence type="ECO:0008006" key="3">
    <source>
        <dbReference type="Google" id="ProtNLM"/>
    </source>
</evidence>
<proteinExistence type="predicted"/>
<protein>
    <recommendedName>
        <fullName evidence="3">F-box domain-containing protein</fullName>
    </recommendedName>
</protein>
<keyword evidence="2" id="KW-1185">Reference proteome</keyword>
<dbReference type="PANTHER" id="PTHR38790:SF4">
    <property type="entry name" value="2EXR DOMAIN-CONTAINING PROTEIN"/>
    <property type="match status" value="1"/>
</dbReference>
<sequence length="166" mass="19372">MTLPGTVDQDQSRFLRLPAELRVTIYEYTLSDLQYSLPTQGRADYHRMHALPLACRRLYNETHLLIYRYGIMNLRYPTEMGSLIRNRRDVEKAITILSLSFNLILKQWRLALRDLDGVDKVMVTGVLGPELPDALAEDGWTMEGWVRKGVFYCFGREDIEVGFDYY</sequence>
<gene>
    <name evidence="1" type="ORF">P171DRAFT_487356</name>
</gene>
<comment type="caution">
    <text evidence="1">The sequence shown here is derived from an EMBL/GenBank/DDBJ whole genome shotgun (WGS) entry which is preliminary data.</text>
</comment>
<evidence type="ECO:0000313" key="1">
    <source>
        <dbReference type="EMBL" id="KAF2442099.1"/>
    </source>
</evidence>